<evidence type="ECO:0000313" key="2">
    <source>
        <dbReference type="Proteomes" id="UP000271162"/>
    </source>
</evidence>
<evidence type="ECO:0000313" key="1">
    <source>
        <dbReference type="EMBL" id="VDL80107.1"/>
    </source>
</evidence>
<name>A0A0N4YHZ8_NIPBR</name>
<proteinExistence type="predicted"/>
<accession>A0A0N4YHZ8</accession>
<sequence>MGRSGWNNSEDMADNLGIIVTDNMCVMDDPTIHVCIPFCSPEIQPMVIEAVLASGNPQTVASSIEDNFNQTNWAITVLQVDFLNPLAHLNVSIFADPAVWCSVYIGIDPKLGFPYLFEVQLAKVIQS</sequence>
<protein>
    <submittedName>
        <fullName evidence="3">Phage protein</fullName>
    </submittedName>
</protein>
<gene>
    <name evidence="1" type="ORF">NBR_LOCUS16512</name>
</gene>
<evidence type="ECO:0000313" key="3">
    <source>
        <dbReference type="WBParaSite" id="NBR_0001651101-mRNA-1"/>
    </source>
</evidence>
<keyword evidence="2" id="KW-1185">Reference proteome</keyword>
<dbReference type="EMBL" id="UYSL01022241">
    <property type="protein sequence ID" value="VDL80107.1"/>
    <property type="molecule type" value="Genomic_DNA"/>
</dbReference>
<dbReference type="WBParaSite" id="NBR_0001651101-mRNA-1">
    <property type="protein sequence ID" value="NBR_0001651101-mRNA-1"/>
    <property type="gene ID" value="NBR_0001651101"/>
</dbReference>
<reference evidence="3" key="1">
    <citation type="submission" date="2017-02" db="UniProtKB">
        <authorList>
            <consortium name="WormBaseParasite"/>
        </authorList>
    </citation>
    <scope>IDENTIFICATION</scope>
</reference>
<dbReference type="AlphaFoldDB" id="A0A0N4YHZ8"/>
<dbReference type="Proteomes" id="UP000271162">
    <property type="component" value="Unassembled WGS sequence"/>
</dbReference>
<organism evidence="3">
    <name type="scientific">Nippostrongylus brasiliensis</name>
    <name type="common">Rat hookworm</name>
    <dbReference type="NCBI Taxonomy" id="27835"/>
    <lineage>
        <taxon>Eukaryota</taxon>
        <taxon>Metazoa</taxon>
        <taxon>Ecdysozoa</taxon>
        <taxon>Nematoda</taxon>
        <taxon>Chromadorea</taxon>
        <taxon>Rhabditida</taxon>
        <taxon>Rhabditina</taxon>
        <taxon>Rhabditomorpha</taxon>
        <taxon>Strongyloidea</taxon>
        <taxon>Heligmosomidae</taxon>
        <taxon>Nippostrongylus</taxon>
    </lineage>
</organism>
<reference evidence="1 2" key="2">
    <citation type="submission" date="2018-11" db="EMBL/GenBank/DDBJ databases">
        <authorList>
            <consortium name="Pathogen Informatics"/>
        </authorList>
    </citation>
    <scope>NUCLEOTIDE SEQUENCE [LARGE SCALE GENOMIC DNA]</scope>
</reference>